<protein>
    <recommendedName>
        <fullName evidence="7">branched-chain-amino-acid transaminase</fullName>
        <ecNumber evidence="7">2.6.1.42</ecNumber>
    </recommendedName>
</protein>
<comment type="pathway">
    <text evidence="4">Amino-acid biosynthesis; L-valine biosynthesis; L-valine from pyruvate: step 4/4.</text>
</comment>
<dbReference type="CDD" id="cd00449">
    <property type="entry name" value="PLPDE_IV"/>
    <property type="match status" value="1"/>
</dbReference>
<keyword evidence="14" id="KW-0032">Aminotransferase</keyword>
<evidence type="ECO:0000256" key="4">
    <source>
        <dbReference type="ARBA" id="ARBA00004931"/>
    </source>
</evidence>
<dbReference type="PANTHER" id="PTHR42743">
    <property type="entry name" value="AMINO-ACID AMINOTRANSFERASE"/>
    <property type="match status" value="1"/>
</dbReference>
<reference evidence="14" key="1">
    <citation type="submission" date="2019-02" db="EMBL/GenBank/DDBJ databases">
        <authorList>
            <person name="Gruber-Vodicka R. H."/>
            <person name="Seah K. B. B."/>
        </authorList>
    </citation>
    <scope>NUCLEOTIDE SEQUENCE</scope>
    <source>
        <strain evidence="15">BECK_BZ163</strain>
        <strain evidence="16">BECK_BZ164</strain>
        <strain evidence="14">BECK_BZ165</strain>
    </source>
</reference>
<dbReference type="Gene3D" id="3.20.10.10">
    <property type="entry name" value="D-amino Acid Aminotransferase, subunit A, domain 2"/>
    <property type="match status" value="1"/>
</dbReference>
<evidence type="ECO:0000256" key="8">
    <source>
        <dbReference type="ARBA" id="ARBA00022898"/>
    </source>
</evidence>
<comment type="cofactor">
    <cofactor evidence="1 13">
        <name>pyridoxal 5'-phosphate</name>
        <dbReference type="ChEBI" id="CHEBI:597326"/>
    </cofactor>
</comment>
<dbReference type="PROSITE" id="PS00770">
    <property type="entry name" value="AA_TRANSFER_CLASS_4"/>
    <property type="match status" value="1"/>
</dbReference>
<organism evidence="14">
    <name type="scientific">Candidatus Kentrum sp. FM</name>
    <dbReference type="NCBI Taxonomy" id="2126340"/>
    <lineage>
        <taxon>Bacteria</taxon>
        <taxon>Pseudomonadati</taxon>
        <taxon>Pseudomonadota</taxon>
        <taxon>Gammaproteobacteria</taxon>
        <taxon>Candidatus Kentrum</taxon>
    </lineage>
</organism>
<keyword evidence="8 13" id="KW-0663">Pyridoxal phosphate</keyword>
<evidence type="ECO:0000313" key="14">
    <source>
        <dbReference type="EMBL" id="VFJ75602.1"/>
    </source>
</evidence>
<dbReference type="SUPFAM" id="SSF56752">
    <property type="entry name" value="D-aminoacid aminotransferase-like PLP-dependent enzymes"/>
    <property type="match status" value="1"/>
</dbReference>
<evidence type="ECO:0000256" key="1">
    <source>
        <dbReference type="ARBA" id="ARBA00001933"/>
    </source>
</evidence>
<name>A0A450U038_9GAMM</name>
<evidence type="ECO:0000256" key="9">
    <source>
        <dbReference type="ARBA" id="ARBA00048212"/>
    </source>
</evidence>
<dbReference type="EMBL" id="CAADFL010000859">
    <property type="protein sequence ID" value="VFK22439.1"/>
    <property type="molecule type" value="Genomic_DNA"/>
</dbReference>
<evidence type="ECO:0000256" key="11">
    <source>
        <dbReference type="ARBA" id="ARBA00049229"/>
    </source>
</evidence>
<keyword evidence="14" id="KW-0808">Transferase</keyword>
<sequence>MTILDNQPIEPDERIISLALYGYACFTTFAVDSGQVKGMSYHWERLSNNAREIFGVAPSHGQIRENVGRFLARADDVRPVIVRVTVFPDAFSPANPEKIASLSILVTGRTPDPAGQGPMRLATVESARILPGQKTTNMIPNLGARAICRRNGYDDALLIDDGMVLEGATWNIFFGLGNEVVTPPLSAGVLPGVTRRLLLEHGHEAGFSFQERNIGREELSRYRYCFATNAAMGIVPVRSIDGYDYDPSREELPRLMAGYRAIPGSRV</sequence>
<comment type="catalytic activity">
    <reaction evidence="11">
        <text>L-leucine + 2-oxoglutarate = 4-methyl-2-oxopentanoate + L-glutamate</text>
        <dbReference type="Rhea" id="RHEA:18321"/>
        <dbReference type="ChEBI" id="CHEBI:16810"/>
        <dbReference type="ChEBI" id="CHEBI:17865"/>
        <dbReference type="ChEBI" id="CHEBI:29985"/>
        <dbReference type="ChEBI" id="CHEBI:57427"/>
        <dbReference type="EC" id="2.6.1.42"/>
    </reaction>
</comment>
<comment type="similarity">
    <text evidence="6 12">Belongs to the class-IV pyridoxal-phosphate-dependent aminotransferase family.</text>
</comment>
<comment type="function">
    <text evidence="2">Acts on leucine, isoleucine and valine.</text>
</comment>
<evidence type="ECO:0000256" key="7">
    <source>
        <dbReference type="ARBA" id="ARBA00013053"/>
    </source>
</evidence>
<evidence type="ECO:0000313" key="16">
    <source>
        <dbReference type="EMBL" id="VFK22439.1"/>
    </source>
</evidence>
<proteinExistence type="inferred from homology"/>
<comment type="catalytic activity">
    <reaction evidence="10">
        <text>L-isoleucine + 2-oxoglutarate = (S)-3-methyl-2-oxopentanoate + L-glutamate</text>
        <dbReference type="Rhea" id="RHEA:24801"/>
        <dbReference type="ChEBI" id="CHEBI:16810"/>
        <dbReference type="ChEBI" id="CHEBI:29985"/>
        <dbReference type="ChEBI" id="CHEBI:35146"/>
        <dbReference type="ChEBI" id="CHEBI:58045"/>
        <dbReference type="EC" id="2.6.1.42"/>
    </reaction>
</comment>
<comment type="pathway">
    <text evidence="5">Amino-acid biosynthesis; L-leucine biosynthesis; L-leucine from 3-methyl-2-oxobutanoate: step 4/4.</text>
</comment>
<dbReference type="PANTHER" id="PTHR42743:SF11">
    <property type="entry name" value="AMINODEOXYCHORISMATE LYASE"/>
    <property type="match status" value="1"/>
</dbReference>
<dbReference type="Pfam" id="PF01063">
    <property type="entry name" value="Aminotran_4"/>
    <property type="match status" value="1"/>
</dbReference>
<evidence type="ECO:0000256" key="12">
    <source>
        <dbReference type="RuleBase" id="RU004106"/>
    </source>
</evidence>
<dbReference type="EMBL" id="CAADFA010000859">
    <property type="protein sequence ID" value="VFJ75602.1"/>
    <property type="molecule type" value="Genomic_DNA"/>
</dbReference>
<dbReference type="EMBL" id="CAADEZ010000878">
    <property type="protein sequence ID" value="VFJ75823.1"/>
    <property type="molecule type" value="Genomic_DNA"/>
</dbReference>
<dbReference type="InterPro" id="IPR043132">
    <property type="entry name" value="BCAT-like_C"/>
</dbReference>
<evidence type="ECO:0000256" key="10">
    <source>
        <dbReference type="ARBA" id="ARBA00048798"/>
    </source>
</evidence>
<dbReference type="AlphaFoldDB" id="A0A450U038"/>
<dbReference type="InterPro" id="IPR036038">
    <property type="entry name" value="Aminotransferase-like"/>
</dbReference>
<dbReference type="EC" id="2.6.1.42" evidence="7"/>
<evidence type="ECO:0000256" key="3">
    <source>
        <dbReference type="ARBA" id="ARBA00004824"/>
    </source>
</evidence>
<accession>A0A450U038</accession>
<dbReference type="InterPro" id="IPR043131">
    <property type="entry name" value="BCAT-like_N"/>
</dbReference>
<dbReference type="InterPro" id="IPR001544">
    <property type="entry name" value="Aminotrans_IV"/>
</dbReference>
<comment type="pathway">
    <text evidence="3">Amino-acid biosynthesis; L-isoleucine biosynthesis; L-isoleucine from 2-oxobutanoate: step 4/4.</text>
</comment>
<dbReference type="GO" id="GO:0046394">
    <property type="term" value="P:carboxylic acid biosynthetic process"/>
    <property type="evidence" value="ECO:0007669"/>
    <property type="project" value="UniProtKB-ARBA"/>
</dbReference>
<gene>
    <name evidence="15" type="ORF">BECKFM1743A_GA0114220_108782</name>
    <name evidence="16" type="ORF">BECKFM1743B_GA0114221_108592</name>
    <name evidence="14" type="ORF">BECKFM1743C_GA0114222_108592</name>
</gene>
<dbReference type="Gene3D" id="3.30.470.10">
    <property type="match status" value="1"/>
</dbReference>
<evidence type="ECO:0000256" key="2">
    <source>
        <dbReference type="ARBA" id="ARBA00003109"/>
    </source>
</evidence>
<evidence type="ECO:0000256" key="5">
    <source>
        <dbReference type="ARBA" id="ARBA00005072"/>
    </source>
</evidence>
<dbReference type="GO" id="GO:0004084">
    <property type="term" value="F:branched-chain-amino-acid transaminase activity"/>
    <property type="evidence" value="ECO:0007669"/>
    <property type="project" value="UniProtKB-EC"/>
</dbReference>
<evidence type="ECO:0000313" key="15">
    <source>
        <dbReference type="EMBL" id="VFJ75823.1"/>
    </source>
</evidence>
<evidence type="ECO:0000256" key="6">
    <source>
        <dbReference type="ARBA" id="ARBA00009320"/>
    </source>
</evidence>
<comment type="catalytic activity">
    <reaction evidence="9">
        <text>L-valine + 2-oxoglutarate = 3-methyl-2-oxobutanoate + L-glutamate</text>
        <dbReference type="Rhea" id="RHEA:24813"/>
        <dbReference type="ChEBI" id="CHEBI:11851"/>
        <dbReference type="ChEBI" id="CHEBI:16810"/>
        <dbReference type="ChEBI" id="CHEBI:29985"/>
        <dbReference type="ChEBI" id="CHEBI:57762"/>
        <dbReference type="EC" id="2.6.1.42"/>
    </reaction>
</comment>
<dbReference type="InterPro" id="IPR018300">
    <property type="entry name" value="Aminotrans_IV_CS"/>
</dbReference>
<evidence type="ECO:0000256" key="13">
    <source>
        <dbReference type="RuleBase" id="RU004516"/>
    </source>
</evidence>
<dbReference type="InterPro" id="IPR050571">
    <property type="entry name" value="Class-IV_PLP-Dep_Aminotrnsfr"/>
</dbReference>